<keyword evidence="10" id="KW-1185">Reference proteome</keyword>
<accession>A0A1A7RD35</accession>
<evidence type="ECO:0000256" key="1">
    <source>
        <dbReference type="ARBA" id="ARBA00004903"/>
    </source>
</evidence>
<dbReference type="GO" id="GO:0005829">
    <property type="term" value="C:cytosol"/>
    <property type="evidence" value="ECO:0007669"/>
    <property type="project" value="TreeGrafter"/>
</dbReference>
<name>A0A1A7RD35_9GAMM</name>
<evidence type="ECO:0000256" key="4">
    <source>
        <dbReference type="ARBA" id="ARBA00022563"/>
    </source>
</evidence>
<dbReference type="GO" id="GO:0046654">
    <property type="term" value="P:tetrahydrofolate biosynthetic process"/>
    <property type="evidence" value="ECO:0007669"/>
    <property type="project" value="InterPro"/>
</dbReference>
<dbReference type="GO" id="GO:0050661">
    <property type="term" value="F:NADP binding"/>
    <property type="evidence" value="ECO:0007669"/>
    <property type="project" value="InterPro"/>
</dbReference>
<gene>
    <name evidence="9" type="ORF">A9J31_15215</name>
</gene>
<evidence type="ECO:0000256" key="3">
    <source>
        <dbReference type="ARBA" id="ARBA00012856"/>
    </source>
</evidence>
<dbReference type="Pfam" id="PF00186">
    <property type="entry name" value="DHFR_1"/>
    <property type="match status" value="1"/>
</dbReference>
<dbReference type="CDD" id="cd00209">
    <property type="entry name" value="DHFR"/>
    <property type="match status" value="1"/>
</dbReference>
<proteinExistence type="inferred from homology"/>
<keyword evidence="4" id="KW-0554">One-carbon metabolism</keyword>
<comment type="similarity">
    <text evidence="2">Belongs to the dihydrofolate reductase family.</text>
</comment>
<feature type="domain" description="DHFR" evidence="8">
    <location>
        <begin position="1"/>
        <end position="151"/>
    </location>
</feature>
<dbReference type="STRING" id="1443941.A9J31_15215"/>
<keyword evidence="6" id="KW-0560">Oxidoreductase</keyword>
<dbReference type="EMBL" id="LZDS01000024">
    <property type="protein sequence ID" value="OBX28602.1"/>
    <property type="molecule type" value="Genomic_DNA"/>
</dbReference>
<dbReference type="GO" id="GO:0006730">
    <property type="term" value="P:one-carbon metabolic process"/>
    <property type="evidence" value="ECO:0007669"/>
    <property type="project" value="UniProtKB-KW"/>
</dbReference>
<protein>
    <recommendedName>
        <fullName evidence="3">dihydrofolate reductase</fullName>
        <ecNumber evidence="3">1.5.1.3</ecNumber>
    </recommendedName>
</protein>
<dbReference type="InterPro" id="IPR001796">
    <property type="entry name" value="DHFR_dom"/>
</dbReference>
<dbReference type="PRINTS" id="PR00070">
    <property type="entry name" value="DHFR"/>
</dbReference>
<evidence type="ECO:0000259" key="8">
    <source>
        <dbReference type="PROSITE" id="PS51330"/>
    </source>
</evidence>
<dbReference type="InterPro" id="IPR012259">
    <property type="entry name" value="DHFR"/>
</dbReference>
<comment type="pathway">
    <text evidence="1">Cofactor biosynthesis; tetrahydrofolate biosynthesis; 5,6,7,8-tetrahydrofolate from 7,8-dihydrofolate: step 1/1.</text>
</comment>
<reference evidence="10" key="1">
    <citation type="submission" date="2016-06" db="EMBL/GenBank/DDBJ databases">
        <authorList>
            <person name="Radolfova-Krizova L."/>
            <person name="Nemec A."/>
        </authorList>
    </citation>
    <scope>NUCLEOTIDE SEQUENCE [LARGE SCALE GENOMIC DNA]</scope>
    <source>
        <strain evidence="10">ANC 4275</strain>
    </source>
</reference>
<evidence type="ECO:0000256" key="6">
    <source>
        <dbReference type="ARBA" id="ARBA00023002"/>
    </source>
</evidence>
<evidence type="ECO:0000256" key="2">
    <source>
        <dbReference type="ARBA" id="ARBA00009539"/>
    </source>
</evidence>
<dbReference type="EC" id="1.5.1.3" evidence="3"/>
<comment type="caution">
    <text evidence="9">The sequence shown here is derived from an EMBL/GenBank/DDBJ whole genome shotgun (WGS) entry which is preliminary data.</text>
</comment>
<dbReference type="GO" id="GO:0046655">
    <property type="term" value="P:folic acid metabolic process"/>
    <property type="evidence" value="ECO:0007669"/>
    <property type="project" value="TreeGrafter"/>
</dbReference>
<organism evidence="9 10">
    <name type="scientific">Acinetobacter gandensis</name>
    <dbReference type="NCBI Taxonomy" id="1443941"/>
    <lineage>
        <taxon>Bacteria</taxon>
        <taxon>Pseudomonadati</taxon>
        <taxon>Pseudomonadota</taxon>
        <taxon>Gammaproteobacteria</taxon>
        <taxon>Moraxellales</taxon>
        <taxon>Moraxellaceae</taxon>
        <taxon>Acinetobacter</taxon>
    </lineage>
</organism>
<dbReference type="AlphaFoldDB" id="A0A1A7RD35"/>
<dbReference type="PANTHER" id="PTHR48069:SF3">
    <property type="entry name" value="DIHYDROFOLATE REDUCTASE"/>
    <property type="match status" value="1"/>
</dbReference>
<comment type="function">
    <text evidence="7">Key enzyme in folate metabolism. Catalyzes an essential reaction for de novo glycine and purine synthesis, and for DNA precursor synthesis.</text>
</comment>
<dbReference type="PANTHER" id="PTHR48069">
    <property type="entry name" value="DIHYDROFOLATE REDUCTASE"/>
    <property type="match status" value="1"/>
</dbReference>
<dbReference type="Gene3D" id="3.40.430.10">
    <property type="entry name" value="Dihydrofolate Reductase, subunit A"/>
    <property type="match status" value="1"/>
</dbReference>
<dbReference type="PROSITE" id="PS51330">
    <property type="entry name" value="DHFR_2"/>
    <property type="match status" value="1"/>
</dbReference>
<evidence type="ECO:0000313" key="9">
    <source>
        <dbReference type="EMBL" id="OBX28602.1"/>
    </source>
</evidence>
<dbReference type="GO" id="GO:0004146">
    <property type="term" value="F:dihydrofolate reductase activity"/>
    <property type="evidence" value="ECO:0007669"/>
    <property type="project" value="UniProtKB-EC"/>
</dbReference>
<dbReference type="InterPro" id="IPR024072">
    <property type="entry name" value="DHFR-like_dom_sf"/>
</dbReference>
<dbReference type="GO" id="GO:0046452">
    <property type="term" value="P:dihydrofolate metabolic process"/>
    <property type="evidence" value="ECO:0007669"/>
    <property type="project" value="TreeGrafter"/>
</dbReference>
<evidence type="ECO:0000256" key="7">
    <source>
        <dbReference type="ARBA" id="ARBA00025067"/>
    </source>
</evidence>
<keyword evidence="5" id="KW-0521">NADP</keyword>
<dbReference type="Proteomes" id="UP000185753">
    <property type="component" value="Unassembled WGS sequence"/>
</dbReference>
<dbReference type="SUPFAM" id="SSF53597">
    <property type="entry name" value="Dihydrofolate reductase-like"/>
    <property type="match status" value="1"/>
</dbReference>
<evidence type="ECO:0000256" key="5">
    <source>
        <dbReference type="ARBA" id="ARBA00022857"/>
    </source>
</evidence>
<evidence type="ECO:0000313" key="10">
    <source>
        <dbReference type="Proteomes" id="UP000185753"/>
    </source>
</evidence>
<sequence length="151" mass="17252">MSFFRRRTMNSIIVMGRKTYESLYRKLTGRHIVILTRNPDTFYLDNENLMGDTVVVSNDLQLGMGKILDCLIDHPEVDRERAYIVGGEQIYTLTANLVAGAYVSHIEVHVEGDAHYKLPEHLTVATNHPTELGNEEDPFRSYTFYETEIAG</sequence>